<feature type="transmembrane region" description="Helical" evidence="6">
    <location>
        <begin position="202"/>
        <end position="225"/>
    </location>
</feature>
<dbReference type="CDD" id="cd03384">
    <property type="entry name" value="PAP2_wunen"/>
    <property type="match status" value="1"/>
</dbReference>
<comment type="subcellular location">
    <subcellularLocation>
        <location evidence="1">Membrane</location>
        <topology evidence="1">Multi-pass membrane protein</topology>
    </subcellularLocation>
</comment>
<reference evidence="8 9" key="1">
    <citation type="submission" date="2024-01" db="EMBL/GenBank/DDBJ databases">
        <title>The genome of the rayed Mediterranean limpet Patella caerulea (Linnaeus, 1758).</title>
        <authorList>
            <person name="Anh-Thu Weber A."/>
            <person name="Halstead-Nussloch G."/>
        </authorList>
    </citation>
    <scope>NUCLEOTIDE SEQUENCE [LARGE SCALE GENOMIC DNA]</scope>
    <source>
        <strain evidence="8">AATW-2023a</strain>
        <tissue evidence="8">Whole specimen</tissue>
    </source>
</reference>
<organism evidence="8 9">
    <name type="scientific">Patella caerulea</name>
    <name type="common">Rayed Mediterranean limpet</name>
    <dbReference type="NCBI Taxonomy" id="87958"/>
    <lineage>
        <taxon>Eukaryota</taxon>
        <taxon>Metazoa</taxon>
        <taxon>Spiralia</taxon>
        <taxon>Lophotrochozoa</taxon>
        <taxon>Mollusca</taxon>
        <taxon>Gastropoda</taxon>
        <taxon>Patellogastropoda</taxon>
        <taxon>Patelloidea</taxon>
        <taxon>Patellidae</taxon>
        <taxon>Patella</taxon>
    </lineage>
</organism>
<feature type="domain" description="Phosphatidic acid phosphatase type 2/haloperoxidase" evidence="7">
    <location>
        <begin position="109"/>
        <end position="249"/>
    </location>
</feature>
<dbReference type="SMART" id="SM00014">
    <property type="entry name" value="acidPPc"/>
    <property type="match status" value="1"/>
</dbReference>
<sequence length="277" mass="31431">MNSMKLCLLQNFSNYVLFVIVFMGSGVLYLFVDPHQRGFFCNDDAIKYPFKISTISIPVLYTIAAILPIIAMCLGETIHTLSIIKERETVGSMKSSRSRLICEQISHLCVTFLFGLDVTQFTSDIMKYSVGRLRPHFLDVCKPMDYNCTGNYVDVFKCGAVSDSGIKQARLSFPSGHAAMSMYGMVYLVLYIQQRLHIPTVWLIKPFIQVLCLYLTLYCGLTRIFDYWHHPTDVLTGFILGLLVALIMVTQVNNFFAVQEILPASDRERRASSVKII</sequence>
<evidence type="ECO:0000313" key="9">
    <source>
        <dbReference type="Proteomes" id="UP001347796"/>
    </source>
</evidence>
<dbReference type="AlphaFoldDB" id="A0AAN8KFZ4"/>
<feature type="transmembrane region" description="Helical" evidence="6">
    <location>
        <begin position="12"/>
        <end position="32"/>
    </location>
</feature>
<dbReference type="GO" id="GO:0007165">
    <property type="term" value="P:signal transduction"/>
    <property type="evidence" value="ECO:0007669"/>
    <property type="project" value="TreeGrafter"/>
</dbReference>
<dbReference type="Pfam" id="PF01569">
    <property type="entry name" value="PAP2"/>
    <property type="match status" value="1"/>
</dbReference>
<dbReference type="PANTHER" id="PTHR10165">
    <property type="entry name" value="LIPID PHOSPHATE PHOSPHATASE"/>
    <property type="match status" value="1"/>
</dbReference>
<evidence type="ECO:0000256" key="6">
    <source>
        <dbReference type="SAM" id="Phobius"/>
    </source>
</evidence>
<evidence type="ECO:0000256" key="3">
    <source>
        <dbReference type="ARBA" id="ARBA00022692"/>
    </source>
</evidence>
<proteinExistence type="inferred from homology"/>
<evidence type="ECO:0000259" key="7">
    <source>
        <dbReference type="SMART" id="SM00014"/>
    </source>
</evidence>
<dbReference type="GO" id="GO:0008195">
    <property type="term" value="F:phosphatidate phosphatase activity"/>
    <property type="evidence" value="ECO:0007669"/>
    <property type="project" value="TreeGrafter"/>
</dbReference>
<dbReference type="GO" id="GO:0046839">
    <property type="term" value="P:phospholipid dephosphorylation"/>
    <property type="evidence" value="ECO:0007669"/>
    <property type="project" value="TreeGrafter"/>
</dbReference>
<comment type="caution">
    <text evidence="8">The sequence shown here is derived from an EMBL/GenBank/DDBJ whole genome shotgun (WGS) entry which is preliminary data.</text>
</comment>
<dbReference type="Gene3D" id="1.20.144.10">
    <property type="entry name" value="Phosphatidic acid phosphatase type 2/haloperoxidase"/>
    <property type="match status" value="1"/>
</dbReference>
<name>A0AAN8KFZ4_PATCE</name>
<keyword evidence="9" id="KW-1185">Reference proteome</keyword>
<dbReference type="InterPro" id="IPR000326">
    <property type="entry name" value="PAP2/HPO"/>
</dbReference>
<comment type="similarity">
    <text evidence="2">Belongs to the PA-phosphatase related phosphoesterase family.</text>
</comment>
<dbReference type="InterPro" id="IPR036938">
    <property type="entry name" value="PAP2/HPO_sf"/>
</dbReference>
<dbReference type="InterPro" id="IPR043216">
    <property type="entry name" value="PAP-like"/>
</dbReference>
<gene>
    <name evidence="8" type="ORF">SNE40_001449</name>
</gene>
<dbReference type="EMBL" id="JAZGQO010000001">
    <property type="protein sequence ID" value="KAK6196175.1"/>
    <property type="molecule type" value="Genomic_DNA"/>
</dbReference>
<dbReference type="Proteomes" id="UP001347796">
    <property type="component" value="Unassembled WGS sequence"/>
</dbReference>
<keyword evidence="5 6" id="KW-0472">Membrane</keyword>
<dbReference type="SUPFAM" id="SSF48317">
    <property type="entry name" value="Acid phosphatase/Vanadium-dependent haloperoxidase"/>
    <property type="match status" value="1"/>
</dbReference>
<accession>A0AAN8KFZ4</accession>
<evidence type="ECO:0000313" key="8">
    <source>
        <dbReference type="EMBL" id="KAK6196175.1"/>
    </source>
</evidence>
<dbReference type="GO" id="GO:0006644">
    <property type="term" value="P:phospholipid metabolic process"/>
    <property type="evidence" value="ECO:0007669"/>
    <property type="project" value="InterPro"/>
</dbReference>
<keyword evidence="4 6" id="KW-1133">Transmembrane helix</keyword>
<evidence type="ECO:0000256" key="5">
    <source>
        <dbReference type="ARBA" id="ARBA00023136"/>
    </source>
</evidence>
<dbReference type="PANTHER" id="PTHR10165:SF103">
    <property type="entry name" value="PHOSPHOLIPID PHOSPHATASE HOMOLOG 1.2 HOMOLOG"/>
    <property type="match status" value="1"/>
</dbReference>
<evidence type="ECO:0000256" key="4">
    <source>
        <dbReference type="ARBA" id="ARBA00022989"/>
    </source>
</evidence>
<keyword evidence="3 6" id="KW-0812">Transmembrane</keyword>
<protein>
    <recommendedName>
        <fullName evidence="7">Phosphatidic acid phosphatase type 2/haloperoxidase domain-containing protein</fullName>
    </recommendedName>
</protein>
<evidence type="ECO:0000256" key="2">
    <source>
        <dbReference type="ARBA" id="ARBA00008816"/>
    </source>
</evidence>
<feature type="transmembrane region" description="Helical" evidence="6">
    <location>
        <begin position="237"/>
        <end position="258"/>
    </location>
</feature>
<dbReference type="GO" id="GO:0005886">
    <property type="term" value="C:plasma membrane"/>
    <property type="evidence" value="ECO:0007669"/>
    <property type="project" value="TreeGrafter"/>
</dbReference>
<evidence type="ECO:0000256" key="1">
    <source>
        <dbReference type="ARBA" id="ARBA00004141"/>
    </source>
</evidence>
<feature type="transmembrane region" description="Helical" evidence="6">
    <location>
        <begin position="59"/>
        <end position="84"/>
    </location>
</feature>